<organism evidence="2 3">
    <name type="scientific">Heracleum sosnowskyi</name>
    <dbReference type="NCBI Taxonomy" id="360622"/>
    <lineage>
        <taxon>Eukaryota</taxon>
        <taxon>Viridiplantae</taxon>
        <taxon>Streptophyta</taxon>
        <taxon>Embryophyta</taxon>
        <taxon>Tracheophyta</taxon>
        <taxon>Spermatophyta</taxon>
        <taxon>Magnoliopsida</taxon>
        <taxon>eudicotyledons</taxon>
        <taxon>Gunneridae</taxon>
        <taxon>Pentapetalae</taxon>
        <taxon>asterids</taxon>
        <taxon>campanulids</taxon>
        <taxon>Apiales</taxon>
        <taxon>Apiaceae</taxon>
        <taxon>Apioideae</taxon>
        <taxon>apioid superclade</taxon>
        <taxon>Tordylieae</taxon>
        <taxon>Tordyliinae</taxon>
        <taxon>Heracleum</taxon>
    </lineage>
</organism>
<dbReference type="InterPro" id="IPR022059">
    <property type="entry name" value="DUF3615"/>
</dbReference>
<dbReference type="AlphaFoldDB" id="A0AAD8J831"/>
<gene>
    <name evidence="2" type="ORF">POM88_007719</name>
</gene>
<comment type="caution">
    <text evidence="2">The sequence shown here is derived from an EMBL/GenBank/DDBJ whole genome shotgun (WGS) entry which is preliminary data.</text>
</comment>
<dbReference type="EMBL" id="JAUIZM010000002">
    <property type="protein sequence ID" value="KAK1397856.1"/>
    <property type="molecule type" value="Genomic_DNA"/>
</dbReference>
<feature type="domain" description="DUF3615" evidence="1">
    <location>
        <begin position="59"/>
        <end position="159"/>
    </location>
</feature>
<name>A0AAD8J831_9APIA</name>
<evidence type="ECO:0000313" key="2">
    <source>
        <dbReference type="EMBL" id="KAK1397856.1"/>
    </source>
</evidence>
<dbReference type="PANTHER" id="PTHR34710">
    <property type="entry name" value="OS03G0834100 PROTEIN"/>
    <property type="match status" value="1"/>
</dbReference>
<dbReference type="Proteomes" id="UP001237642">
    <property type="component" value="Unassembled WGS sequence"/>
</dbReference>
<dbReference type="PANTHER" id="PTHR34710:SF20">
    <property type="entry name" value="OS10G0550200 PROTEIN"/>
    <property type="match status" value="1"/>
</dbReference>
<proteinExistence type="predicted"/>
<feature type="domain" description="DUF3615" evidence="1">
    <location>
        <begin position="226"/>
        <end position="326"/>
    </location>
</feature>
<keyword evidence="3" id="KW-1185">Reference proteome</keyword>
<protein>
    <recommendedName>
        <fullName evidence="1">DUF3615 domain-containing protein</fullName>
    </recommendedName>
</protein>
<accession>A0AAD8J831</accession>
<reference evidence="2" key="1">
    <citation type="submission" date="2023-02" db="EMBL/GenBank/DDBJ databases">
        <title>Genome of toxic invasive species Heracleum sosnowskyi carries increased number of genes despite the absence of recent whole-genome duplications.</title>
        <authorList>
            <person name="Schelkunov M."/>
            <person name="Shtratnikova V."/>
            <person name="Makarenko M."/>
            <person name="Klepikova A."/>
            <person name="Omelchenko D."/>
            <person name="Novikova G."/>
            <person name="Obukhova E."/>
            <person name="Bogdanov V."/>
            <person name="Penin A."/>
            <person name="Logacheva M."/>
        </authorList>
    </citation>
    <scope>NUCLEOTIDE SEQUENCE</scope>
    <source>
        <strain evidence="2">Hsosn_3</strain>
        <tissue evidence="2">Leaf</tissue>
    </source>
</reference>
<sequence length="391" mass="43980">MVILRSGRELDGGSSSIATKSHLSDAVSRHREAFRHLDFQPIRRTENPGVDKPMLKFATQALNVYNQNSPQKFQLLKLCGVTPVYMKRCMLLHISFTAENTHVAAAPKEMFFTEMANFFTTGLSVRLCVSLGPINSLSATGDKLNGCYNCRSYNNVWHPKGGGFIRGYDGMYKTVQDICDINQNNAIPEYEMHLAMLKQVSRSHQPKKDIEYIAEQVDVASLYASETLKFYNQGRDIKYELVTPGFVTCVILPTCLLFHVNFKAKETDVVTAPEKMFFAELTGTSGVFSCKCCTILRPSDLISGEKTGDMTNGCYHCHKFNNVHHPIRGGFFRGGPVEPFICFRCGWLFVYPMYGLNLLSLIGAPINWHYTETLVEKRNVLSCLVCGQTRP</sequence>
<evidence type="ECO:0000313" key="3">
    <source>
        <dbReference type="Proteomes" id="UP001237642"/>
    </source>
</evidence>
<dbReference type="Pfam" id="PF12274">
    <property type="entry name" value="DUF3615"/>
    <property type="match status" value="2"/>
</dbReference>
<evidence type="ECO:0000259" key="1">
    <source>
        <dbReference type="Pfam" id="PF12274"/>
    </source>
</evidence>
<reference evidence="2" key="2">
    <citation type="submission" date="2023-05" db="EMBL/GenBank/DDBJ databases">
        <authorList>
            <person name="Schelkunov M.I."/>
        </authorList>
    </citation>
    <scope>NUCLEOTIDE SEQUENCE</scope>
    <source>
        <strain evidence="2">Hsosn_3</strain>
        <tissue evidence="2">Leaf</tissue>
    </source>
</reference>